<evidence type="ECO:0000256" key="2">
    <source>
        <dbReference type="SAM" id="Phobius"/>
    </source>
</evidence>
<proteinExistence type="predicted"/>
<comment type="caution">
    <text evidence="3">The sequence shown here is derived from an EMBL/GenBank/DDBJ whole genome shotgun (WGS) entry which is preliminary data.</text>
</comment>
<protein>
    <submittedName>
        <fullName evidence="3">Uncharacterized protein</fullName>
    </submittedName>
</protein>
<keyword evidence="2" id="KW-0812">Transmembrane</keyword>
<evidence type="ECO:0000313" key="3">
    <source>
        <dbReference type="EMBL" id="GAA5151182.1"/>
    </source>
</evidence>
<gene>
    <name evidence="3" type="ORF">GCM10023340_29650</name>
</gene>
<keyword evidence="2" id="KW-0472">Membrane</keyword>
<feature type="region of interest" description="Disordered" evidence="1">
    <location>
        <begin position="1"/>
        <end position="22"/>
    </location>
</feature>
<feature type="transmembrane region" description="Helical" evidence="2">
    <location>
        <begin position="28"/>
        <end position="49"/>
    </location>
</feature>
<evidence type="ECO:0000313" key="4">
    <source>
        <dbReference type="Proteomes" id="UP001500221"/>
    </source>
</evidence>
<sequence length="54" mass="5583">MSATQQLPATGPAGEPPTPRVRHQARDAAVVMTFSAVVSITVAVALLLLTRLGN</sequence>
<dbReference type="Proteomes" id="UP001500221">
    <property type="component" value="Unassembled WGS sequence"/>
</dbReference>
<name>A0ABP9PS36_9ACTN</name>
<keyword evidence="2" id="KW-1133">Transmembrane helix</keyword>
<organism evidence="3 4">
    <name type="scientific">Nocardioides marinquilinus</name>
    <dbReference type="NCBI Taxonomy" id="1210400"/>
    <lineage>
        <taxon>Bacteria</taxon>
        <taxon>Bacillati</taxon>
        <taxon>Actinomycetota</taxon>
        <taxon>Actinomycetes</taxon>
        <taxon>Propionibacteriales</taxon>
        <taxon>Nocardioidaceae</taxon>
        <taxon>Nocardioides</taxon>
    </lineage>
</organism>
<evidence type="ECO:0000256" key="1">
    <source>
        <dbReference type="SAM" id="MobiDB-lite"/>
    </source>
</evidence>
<keyword evidence="4" id="KW-1185">Reference proteome</keyword>
<dbReference type="RefSeq" id="WP_345459974.1">
    <property type="nucleotide sequence ID" value="NZ_BAABKG010000003.1"/>
</dbReference>
<dbReference type="EMBL" id="BAABKG010000003">
    <property type="protein sequence ID" value="GAA5151182.1"/>
    <property type="molecule type" value="Genomic_DNA"/>
</dbReference>
<accession>A0ABP9PS36</accession>
<reference evidence="4" key="1">
    <citation type="journal article" date="2019" name="Int. J. Syst. Evol. Microbiol.">
        <title>The Global Catalogue of Microorganisms (GCM) 10K type strain sequencing project: providing services to taxonomists for standard genome sequencing and annotation.</title>
        <authorList>
            <consortium name="The Broad Institute Genomics Platform"/>
            <consortium name="The Broad Institute Genome Sequencing Center for Infectious Disease"/>
            <person name="Wu L."/>
            <person name="Ma J."/>
        </authorList>
    </citation>
    <scope>NUCLEOTIDE SEQUENCE [LARGE SCALE GENOMIC DNA]</scope>
    <source>
        <strain evidence="4">JCM 18459</strain>
    </source>
</reference>